<evidence type="ECO:0000256" key="4">
    <source>
        <dbReference type="ARBA" id="ARBA00022475"/>
    </source>
</evidence>
<dbReference type="InterPro" id="IPR006702">
    <property type="entry name" value="CASP_dom"/>
</dbReference>
<evidence type="ECO:0000256" key="6">
    <source>
        <dbReference type="ARBA" id="ARBA00022989"/>
    </source>
</evidence>
<dbReference type="InterPro" id="IPR036047">
    <property type="entry name" value="F-box-like_dom_sf"/>
</dbReference>
<gene>
    <name evidence="12" type="ORF">F3Y22_tig00112159pilonHSYRG00370</name>
</gene>
<evidence type="ECO:0000313" key="12">
    <source>
        <dbReference type="EMBL" id="KAE8670378.1"/>
    </source>
</evidence>
<evidence type="ECO:0000259" key="10">
    <source>
        <dbReference type="Pfam" id="PF04535"/>
    </source>
</evidence>
<dbReference type="Proteomes" id="UP000436088">
    <property type="component" value="Unassembled WGS sequence"/>
</dbReference>
<evidence type="ECO:0000313" key="13">
    <source>
        <dbReference type="Proteomes" id="UP000436088"/>
    </source>
</evidence>
<dbReference type="PANTHER" id="PTHR36488">
    <property type="entry name" value="CASP-LIKE PROTEIN 1U1"/>
    <property type="match status" value="1"/>
</dbReference>
<evidence type="ECO:0000256" key="9">
    <source>
        <dbReference type="SAM" id="MobiDB-lite"/>
    </source>
</evidence>
<dbReference type="NCBIfam" id="TIGR01569">
    <property type="entry name" value="A_tha_TIGR01569"/>
    <property type="match status" value="1"/>
</dbReference>
<proteinExistence type="inferred from homology"/>
<evidence type="ECO:0000256" key="2">
    <source>
        <dbReference type="ARBA" id="ARBA00007651"/>
    </source>
</evidence>
<comment type="caution">
    <text evidence="12">The sequence shown here is derived from an EMBL/GenBank/DDBJ whole genome shotgun (WGS) entry which is preliminary data.</text>
</comment>
<dbReference type="AlphaFoldDB" id="A0A6A2X665"/>
<feature type="transmembrane region" description="Helical" evidence="8">
    <location>
        <begin position="115"/>
        <end position="144"/>
    </location>
</feature>
<dbReference type="InterPro" id="IPR001810">
    <property type="entry name" value="F-box_dom"/>
</dbReference>
<evidence type="ECO:0000259" key="11">
    <source>
        <dbReference type="Pfam" id="PF12937"/>
    </source>
</evidence>
<comment type="subcellular location">
    <subcellularLocation>
        <location evidence="1 8">Cell membrane</location>
        <topology evidence="1 8">Multi-pass membrane protein</topology>
    </subcellularLocation>
</comment>
<feature type="compositionally biased region" description="Low complexity" evidence="9">
    <location>
        <begin position="9"/>
        <end position="19"/>
    </location>
</feature>
<evidence type="ECO:0000256" key="8">
    <source>
        <dbReference type="RuleBase" id="RU361233"/>
    </source>
</evidence>
<dbReference type="EMBL" id="VEPZ02001512">
    <property type="protein sequence ID" value="KAE8670378.1"/>
    <property type="molecule type" value="Genomic_DNA"/>
</dbReference>
<evidence type="ECO:0000256" key="7">
    <source>
        <dbReference type="ARBA" id="ARBA00023136"/>
    </source>
</evidence>
<feature type="domain" description="F-box" evidence="11">
    <location>
        <begin position="292"/>
        <end position="335"/>
    </location>
</feature>
<keyword evidence="4 8" id="KW-1003">Cell membrane</keyword>
<keyword evidence="6 8" id="KW-1133">Transmembrane helix</keyword>
<dbReference type="SUPFAM" id="SSF81383">
    <property type="entry name" value="F-box domain"/>
    <property type="match status" value="1"/>
</dbReference>
<dbReference type="Pfam" id="PF12937">
    <property type="entry name" value="F-box-like"/>
    <property type="match status" value="1"/>
</dbReference>
<dbReference type="GO" id="GO:0005886">
    <property type="term" value="C:plasma membrane"/>
    <property type="evidence" value="ECO:0007669"/>
    <property type="project" value="UniProtKB-SubCell"/>
</dbReference>
<name>A0A6A2X665_HIBSY</name>
<evidence type="ECO:0000256" key="5">
    <source>
        <dbReference type="ARBA" id="ARBA00022692"/>
    </source>
</evidence>
<comment type="subunit">
    <text evidence="3 8">Homodimer and heterodimers.</text>
</comment>
<comment type="similarity">
    <text evidence="2 8">Belongs to the Casparian strip membrane proteins (CASP) family.</text>
</comment>
<comment type="caution">
    <text evidence="8">Lacks conserved residue(s) required for the propagation of feature annotation.</text>
</comment>
<dbReference type="Gene3D" id="1.20.1280.50">
    <property type="match status" value="1"/>
</dbReference>
<organism evidence="12 13">
    <name type="scientific">Hibiscus syriacus</name>
    <name type="common">Rose of Sharon</name>
    <dbReference type="NCBI Taxonomy" id="106335"/>
    <lineage>
        <taxon>Eukaryota</taxon>
        <taxon>Viridiplantae</taxon>
        <taxon>Streptophyta</taxon>
        <taxon>Embryophyta</taxon>
        <taxon>Tracheophyta</taxon>
        <taxon>Spermatophyta</taxon>
        <taxon>Magnoliopsida</taxon>
        <taxon>eudicotyledons</taxon>
        <taxon>Gunneridae</taxon>
        <taxon>Pentapetalae</taxon>
        <taxon>rosids</taxon>
        <taxon>malvids</taxon>
        <taxon>Malvales</taxon>
        <taxon>Malvaceae</taxon>
        <taxon>Malvoideae</taxon>
        <taxon>Hibiscus</taxon>
    </lineage>
</organism>
<dbReference type="CDD" id="cd09917">
    <property type="entry name" value="F-box_SF"/>
    <property type="match status" value="1"/>
</dbReference>
<evidence type="ECO:0000256" key="3">
    <source>
        <dbReference type="ARBA" id="ARBA00011489"/>
    </source>
</evidence>
<feature type="domain" description="Casparian strip membrane protein" evidence="10">
    <location>
        <begin position="29"/>
        <end position="179"/>
    </location>
</feature>
<dbReference type="InterPro" id="IPR006459">
    <property type="entry name" value="CASP/CASPL"/>
</dbReference>
<feature type="transmembrane region" description="Helical" evidence="8">
    <location>
        <begin position="82"/>
        <end position="103"/>
    </location>
</feature>
<keyword evidence="7 8" id="KW-0472">Membrane</keyword>
<keyword evidence="5 8" id="KW-0812">Transmembrane</keyword>
<protein>
    <recommendedName>
        <fullName evidence="8">CASP-like protein</fullName>
    </recommendedName>
</protein>
<feature type="region of interest" description="Disordered" evidence="9">
    <location>
        <begin position="1"/>
        <end position="21"/>
    </location>
</feature>
<keyword evidence="13" id="KW-1185">Reference proteome</keyword>
<feature type="transmembrane region" description="Helical" evidence="8">
    <location>
        <begin position="210"/>
        <end position="239"/>
    </location>
</feature>
<sequence length="427" mass="46833">MESTDKHTTASTPASEAAPLQPPAEASKYSALDVVLRVLLFAASVSAVVVMVTSKQSEMVPVPGFPPNIRVPFSAKFNHSPAFIYFVAALSLTGLYSIITTLASISASRKAKSILLLFALLDVVFVGIVASATGAAGGVAYIGLRGNNHVRWNKICNTFDTFCRHIGSAVALSLFAAILLVTPENPTTALGGERSFVQCLPCLVEGYSGWWSLVIAGVSFALMSWVWLYSFCFPVMVAVRGPRWVLPLFGLSQAGELTAFDRVPDKTPNLHFKNPVISKRIETINQSGYSYSALPNDVALKIASLEVPDLSSLSCCSRVWREIRGSDCLWESLVRERWSLLYGTVKDPNFKDWRGLYIKQHEEKKAQVSSVVNVCNIAHNPSRMRFLTICKRLMPENDAVWIQRCSNAALETKAECSAYLDRTTLLP</sequence>
<dbReference type="PANTHER" id="PTHR36488:SF8">
    <property type="entry name" value="CASP-LIKE PROTEIN 1U1"/>
    <property type="match status" value="1"/>
</dbReference>
<dbReference type="InterPro" id="IPR044173">
    <property type="entry name" value="CASPL"/>
</dbReference>
<reference evidence="12" key="1">
    <citation type="submission" date="2019-09" db="EMBL/GenBank/DDBJ databases">
        <title>Draft genome information of white flower Hibiscus syriacus.</title>
        <authorList>
            <person name="Kim Y.-M."/>
        </authorList>
    </citation>
    <scope>NUCLEOTIDE SEQUENCE [LARGE SCALE GENOMIC DNA]</scope>
    <source>
        <strain evidence="12">YM2019G1</strain>
    </source>
</reference>
<dbReference type="Pfam" id="PF04535">
    <property type="entry name" value="CASP_dom"/>
    <property type="match status" value="1"/>
</dbReference>
<evidence type="ECO:0000256" key="1">
    <source>
        <dbReference type="ARBA" id="ARBA00004651"/>
    </source>
</evidence>
<accession>A0A6A2X665</accession>